<dbReference type="AlphaFoldDB" id="X0TXK7"/>
<dbReference type="EMBL" id="BARS01008581">
    <property type="protein sequence ID" value="GAF80870.1"/>
    <property type="molecule type" value="Genomic_DNA"/>
</dbReference>
<reference evidence="1" key="1">
    <citation type="journal article" date="2014" name="Front. Microbiol.">
        <title>High frequency of phylogenetically diverse reductive dehalogenase-homologous genes in deep subseafloor sedimentary metagenomes.</title>
        <authorList>
            <person name="Kawai M."/>
            <person name="Futagami T."/>
            <person name="Toyoda A."/>
            <person name="Takaki Y."/>
            <person name="Nishi S."/>
            <person name="Hori S."/>
            <person name="Arai W."/>
            <person name="Tsubouchi T."/>
            <person name="Morono Y."/>
            <person name="Uchiyama I."/>
            <person name="Ito T."/>
            <person name="Fujiyama A."/>
            <person name="Inagaki F."/>
            <person name="Takami H."/>
        </authorList>
    </citation>
    <scope>NUCLEOTIDE SEQUENCE</scope>
    <source>
        <strain evidence="1">Expedition CK06-06</strain>
    </source>
</reference>
<protein>
    <submittedName>
        <fullName evidence="1">Uncharacterized protein</fullName>
    </submittedName>
</protein>
<name>X0TXK7_9ZZZZ</name>
<sequence>ENYSFSVPVAVIDDKEMGDEFPIIIGREGFFDNFTITFKETDKRVILKKSQ</sequence>
<feature type="non-terminal residue" evidence="1">
    <location>
        <position position="1"/>
    </location>
</feature>
<comment type="caution">
    <text evidence="1">The sequence shown here is derived from an EMBL/GenBank/DDBJ whole genome shotgun (WGS) entry which is preliminary data.</text>
</comment>
<organism evidence="1">
    <name type="scientific">marine sediment metagenome</name>
    <dbReference type="NCBI Taxonomy" id="412755"/>
    <lineage>
        <taxon>unclassified sequences</taxon>
        <taxon>metagenomes</taxon>
        <taxon>ecological metagenomes</taxon>
    </lineage>
</organism>
<accession>X0TXK7</accession>
<proteinExistence type="predicted"/>
<gene>
    <name evidence="1" type="ORF">S01H1_16330</name>
</gene>
<evidence type="ECO:0000313" key="1">
    <source>
        <dbReference type="EMBL" id="GAF80870.1"/>
    </source>
</evidence>